<accession>A0A9D4F4C4</accession>
<dbReference type="Proteomes" id="UP000828390">
    <property type="component" value="Unassembled WGS sequence"/>
</dbReference>
<gene>
    <name evidence="2" type="ORF">DPMN_167354</name>
</gene>
<protein>
    <recommendedName>
        <fullName evidence="4">G-protein coupled receptors family 1 profile domain-containing protein</fullName>
    </recommendedName>
</protein>
<name>A0A9D4F4C4_DREPO</name>
<evidence type="ECO:0008006" key="4">
    <source>
        <dbReference type="Google" id="ProtNLM"/>
    </source>
</evidence>
<organism evidence="2 3">
    <name type="scientific">Dreissena polymorpha</name>
    <name type="common">Zebra mussel</name>
    <name type="synonym">Mytilus polymorpha</name>
    <dbReference type="NCBI Taxonomy" id="45954"/>
    <lineage>
        <taxon>Eukaryota</taxon>
        <taxon>Metazoa</taxon>
        <taxon>Spiralia</taxon>
        <taxon>Lophotrochozoa</taxon>
        <taxon>Mollusca</taxon>
        <taxon>Bivalvia</taxon>
        <taxon>Autobranchia</taxon>
        <taxon>Heteroconchia</taxon>
        <taxon>Euheterodonta</taxon>
        <taxon>Imparidentia</taxon>
        <taxon>Neoheterodontei</taxon>
        <taxon>Myida</taxon>
        <taxon>Dreissenoidea</taxon>
        <taxon>Dreissenidae</taxon>
        <taxon>Dreissena</taxon>
    </lineage>
</organism>
<feature type="transmembrane region" description="Helical" evidence="1">
    <location>
        <begin position="54"/>
        <end position="77"/>
    </location>
</feature>
<reference evidence="2" key="2">
    <citation type="submission" date="2020-11" db="EMBL/GenBank/DDBJ databases">
        <authorList>
            <person name="McCartney M.A."/>
            <person name="Auch B."/>
            <person name="Kono T."/>
            <person name="Mallez S."/>
            <person name="Becker A."/>
            <person name="Gohl D.M."/>
            <person name="Silverstein K.A.T."/>
            <person name="Koren S."/>
            <person name="Bechman K.B."/>
            <person name="Herman A."/>
            <person name="Abrahante J.E."/>
            <person name="Garbe J."/>
        </authorList>
    </citation>
    <scope>NUCLEOTIDE SEQUENCE</scope>
    <source>
        <strain evidence="2">Duluth1</strain>
        <tissue evidence="2">Whole animal</tissue>
    </source>
</reference>
<keyword evidence="1" id="KW-0812">Transmembrane</keyword>
<proteinExistence type="predicted"/>
<keyword evidence="1" id="KW-0472">Membrane</keyword>
<feature type="transmembrane region" description="Helical" evidence="1">
    <location>
        <begin position="6"/>
        <end position="26"/>
    </location>
</feature>
<evidence type="ECO:0000256" key="1">
    <source>
        <dbReference type="SAM" id="Phobius"/>
    </source>
</evidence>
<sequence>MWFTTVPILLIFSTNAVLYFLTWLRIRQETEIIMQSLGTQCTTRKASIRAAQAMLLLVVAFSIQWGALSLFGLWNLITAKVPQPLYYIVVILSNIGGKQCI</sequence>
<dbReference type="EMBL" id="JAIWYP010000008">
    <property type="protein sequence ID" value="KAH3789182.1"/>
    <property type="molecule type" value="Genomic_DNA"/>
</dbReference>
<dbReference type="Gene3D" id="1.20.1070.10">
    <property type="entry name" value="Rhodopsin 7-helix transmembrane proteins"/>
    <property type="match status" value="1"/>
</dbReference>
<comment type="caution">
    <text evidence="2">The sequence shown here is derived from an EMBL/GenBank/DDBJ whole genome shotgun (WGS) entry which is preliminary data.</text>
</comment>
<reference evidence="2" key="1">
    <citation type="journal article" date="2019" name="bioRxiv">
        <title>The Genome of the Zebra Mussel, Dreissena polymorpha: A Resource for Invasive Species Research.</title>
        <authorList>
            <person name="McCartney M.A."/>
            <person name="Auch B."/>
            <person name="Kono T."/>
            <person name="Mallez S."/>
            <person name="Zhang Y."/>
            <person name="Obille A."/>
            <person name="Becker A."/>
            <person name="Abrahante J.E."/>
            <person name="Garbe J."/>
            <person name="Badalamenti J.P."/>
            <person name="Herman A."/>
            <person name="Mangelson H."/>
            <person name="Liachko I."/>
            <person name="Sullivan S."/>
            <person name="Sone E.D."/>
            <person name="Koren S."/>
            <person name="Silverstein K.A.T."/>
            <person name="Beckman K.B."/>
            <person name="Gohl D.M."/>
        </authorList>
    </citation>
    <scope>NUCLEOTIDE SEQUENCE</scope>
    <source>
        <strain evidence="2">Duluth1</strain>
        <tissue evidence="2">Whole animal</tissue>
    </source>
</reference>
<evidence type="ECO:0000313" key="2">
    <source>
        <dbReference type="EMBL" id="KAH3789182.1"/>
    </source>
</evidence>
<keyword evidence="1" id="KW-1133">Transmembrane helix</keyword>
<evidence type="ECO:0000313" key="3">
    <source>
        <dbReference type="Proteomes" id="UP000828390"/>
    </source>
</evidence>
<keyword evidence="3" id="KW-1185">Reference proteome</keyword>
<dbReference type="AlphaFoldDB" id="A0A9D4F4C4"/>